<dbReference type="GO" id="GO:0098542">
    <property type="term" value="P:defense response to other organism"/>
    <property type="evidence" value="ECO:0007669"/>
    <property type="project" value="InterPro"/>
</dbReference>
<keyword evidence="4" id="KW-0812">Transmembrane</keyword>
<keyword evidence="6" id="KW-1185">Reference proteome</keyword>
<accession>A0A9Q1Q7D7</accession>
<organism evidence="5 6">
    <name type="scientific">Carnegiea gigantea</name>
    <dbReference type="NCBI Taxonomy" id="171969"/>
    <lineage>
        <taxon>Eukaryota</taxon>
        <taxon>Viridiplantae</taxon>
        <taxon>Streptophyta</taxon>
        <taxon>Embryophyta</taxon>
        <taxon>Tracheophyta</taxon>
        <taxon>Spermatophyta</taxon>
        <taxon>Magnoliopsida</taxon>
        <taxon>eudicotyledons</taxon>
        <taxon>Gunneridae</taxon>
        <taxon>Pentapetalae</taxon>
        <taxon>Caryophyllales</taxon>
        <taxon>Cactineae</taxon>
        <taxon>Cactaceae</taxon>
        <taxon>Cactoideae</taxon>
        <taxon>Echinocereeae</taxon>
        <taxon>Carnegiea</taxon>
    </lineage>
</organism>
<comment type="caution">
    <text evidence="5">The sequence shown here is derived from an EMBL/GenBank/DDBJ whole genome shotgun (WGS) entry which is preliminary data.</text>
</comment>
<gene>
    <name evidence="5" type="ORF">Cgig2_009370</name>
</gene>
<dbReference type="PANTHER" id="PTHR31234:SF2">
    <property type="entry name" value="OS05G0199100 PROTEIN"/>
    <property type="match status" value="1"/>
</dbReference>
<dbReference type="PANTHER" id="PTHR31234">
    <property type="entry name" value="LATE EMBRYOGENESIS ABUNDANT (LEA) HYDROXYPROLINE-RICH GLYCOPROTEIN FAMILY"/>
    <property type="match status" value="1"/>
</dbReference>
<evidence type="ECO:0000256" key="4">
    <source>
        <dbReference type="SAM" id="Phobius"/>
    </source>
</evidence>
<dbReference type="OrthoDB" id="695142at2759"/>
<evidence type="ECO:0000313" key="5">
    <source>
        <dbReference type="EMBL" id="KAJ8431772.1"/>
    </source>
</evidence>
<feature type="region of interest" description="Disordered" evidence="3">
    <location>
        <begin position="368"/>
        <end position="391"/>
    </location>
</feature>
<reference evidence="5" key="1">
    <citation type="submission" date="2022-04" db="EMBL/GenBank/DDBJ databases">
        <title>Carnegiea gigantea Genome sequencing and assembly v2.</title>
        <authorList>
            <person name="Copetti D."/>
            <person name="Sanderson M.J."/>
            <person name="Burquez A."/>
            <person name="Wojciechowski M.F."/>
        </authorList>
    </citation>
    <scope>NUCLEOTIDE SEQUENCE</scope>
    <source>
        <strain evidence="5">SGP5-SGP5p</strain>
        <tissue evidence="5">Aerial part</tissue>
    </source>
</reference>
<proteinExistence type="predicted"/>
<comment type="subcellular location">
    <subcellularLocation>
        <location evidence="1">Membrane</location>
    </subcellularLocation>
</comment>
<dbReference type="GO" id="GO:0005886">
    <property type="term" value="C:plasma membrane"/>
    <property type="evidence" value="ECO:0007669"/>
    <property type="project" value="TreeGrafter"/>
</dbReference>
<dbReference type="EMBL" id="JAKOGI010000663">
    <property type="protein sequence ID" value="KAJ8431772.1"/>
    <property type="molecule type" value="Genomic_DNA"/>
</dbReference>
<evidence type="ECO:0000256" key="1">
    <source>
        <dbReference type="ARBA" id="ARBA00004370"/>
    </source>
</evidence>
<feature type="compositionally biased region" description="Polar residues" evidence="3">
    <location>
        <begin position="369"/>
        <end position="385"/>
    </location>
</feature>
<name>A0A9Q1Q7D7_9CARY</name>
<feature type="transmembrane region" description="Helical" evidence="4">
    <location>
        <begin position="33"/>
        <end position="59"/>
    </location>
</feature>
<evidence type="ECO:0000313" key="6">
    <source>
        <dbReference type="Proteomes" id="UP001153076"/>
    </source>
</evidence>
<dbReference type="Proteomes" id="UP001153076">
    <property type="component" value="Unassembled WGS sequence"/>
</dbReference>
<keyword evidence="4" id="KW-1133">Transmembrane helix</keyword>
<evidence type="ECO:0000256" key="2">
    <source>
        <dbReference type="ARBA" id="ARBA00023136"/>
    </source>
</evidence>
<evidence type="ECO:0000256" key="3">
    <source>
        <dbReference type="SAM" id="MobiDB-lite"/>
    </source>
</evidence>
<sequence length="451" mass="50146">MTFSNLMTSSAADRYSPLPSSSPDLTLKHLLKLLLKAVVTLCVLMGVGLALYATAWIYFQPTSARFEIVSGSISNFEIARAELSGSWALKINAHNPNLQVFDYSSLVAYVSYHNSEYPLAVVHIKPFSQPGNNWTLLQAQVFAQAQYLNDDVHAKMEDDRTRGIVEFDVDVVIDYAYTCPYVVYARFSGVSCNRVKFELSGVNGTMVEAYPRKCRDIDQRPLHLLFDTVQCRTRCVDVGLAKPIQFAIIPDWICRPPYSVTFQLFRDDDSTFIWLLSTFAIWEPDFATAVYPLLPLSFTGDEREAFNAAWRLLAVAVHVGSLDECSIATTSLRSDLAPYGCWYHDVCSILAHHANLVNSARLSHDGLTPGSQLPTDLDGSSTHSSGSKDKATIQLSPGLLSLDWEAKISPPSPVILHREADLPIVDEDHMDIFLNLEGDKDPQHSSDSSKK</sequence>
<keyword evidence="2 4" id="KW-0472">Membrane</keyword>
<dbReference type="InterPro" id="IPR044839">
    <property type="entry name" value="NDR1-like"/>
</dbReference>
<dbReference type="AlphaFoldDB" id="A0A9Q1Q7D7"/>
<protein>
    <submittedName>
        <fullName evidence="5">Uncharacterized protein</fullName>
    </submittedName>
</protein>